<evidence type="ECO:0000313" key="1">
    <source>
        <dbReference type="EMBL" id="RYP85049.1"/>
    </source>
</evidence>
<accession>A0A4V1XZ03</accession>
<proteinExistence type="predicted"/>
<dbReference type="OrthoDB" id="1779644at2"/>
<comment type="caution">
    <text evidence="1">The sequence shown here is derived from an EMBL/GenBank/DDBJ whole genome shotgun (WGS) entry which is preliminary data.</text>
</comment>
<sequence length="75" mass="7914">MARALLRIDSDTLLTDLDLEVLATSLADDAQGAAVVVEHVWATDVAEGLRDLGAEMTMTVRVPVDEVDAAFASAD</sequence>
<dbReference type="Proteomes" id="UP000295198">
    <property type="component" value="Unassembled WGS sequence"/>
</dbReference>
<name>A0A4V1XZ03_9ACTN</name>
<dbReference type="EMBL" id="SDKM01000019">
    <property type="protein sequence ID" value="RYP85049.1"/>
    <property type="molecule type" value="Genomic_DNA"/>
</dbReference>
<evidence type="ECO:0000313" key="2">
    <source>
        <dbReference type="Proteomes" id="UP000295198"/>
    </source>
</evidence>
<dbReference type="AlphaFoldDB" id="A0A4V1XZ03"/>
<reference evidence="1 2" key="1">
    <citation type="submission" date="2019-01" db="EMBL/GenBank/DDBJ databases">
        <title>Nocardioides guangzhouensis sp. nov., an actinobacterium isolated from soil.</title>
        <authorList>
            <person name="Fu Y."/>
            <person name="Cai Y."/>
            <person name="Lin Z."/>
            <person name="Chen P."/>
        </authorList>
    </citation>
    <scope>NUCLEOTIDE SEQUENCE [LARGE SCALE GENOMIC DNA]</scope>
    <source>
        <strain evidence="1 2">130</strain>
    </source>
</reference>
<organism evidence="1 2">
    <name type="scientific">Nocardioides guangzhouensis</name>
    <dbReference type="NCBI Taxonomy" id="2497878"/>
    <lineage>
        <taxon>Bacteria</taxon>
        <taxon>Bacillati</taxon>
        <taxon>Actinomycetota</taxon>
        <taxon>Actinomycetes</taxon>
        <taxon>Propionibacteriales</taxon>
        <taxon>Nocardioidaceae</taxon>
        <taxon>Nocardioides</taxon>
    </lineage>
</organism>
<gene>
    <name evidence="1" type="ORF">EKO23_13760</name>
</gene>
<protein>
    <submittedName>
        <fullName evidence="1">Uncharacterized protein</fullName>
    </submittedName>
</protein>
<keyword evidence="2" id="KW-1185">Reference proteome</keyword>